<feature type="compositionally biased region" description="Low complexity" evidence="4">
    <location>
        <begin position="306"/>
        <end position="338"/>
    </location>
</feature>
<reference evidence="5 6" key="1">
    <citation type="journal article" date="2018" name="Evol. Lett.">
        <title>Horizontal gene cluster transfer increased hallucinogenic mushroom diversity.</title>
        <authorList>
            <person name="Reynolds H.T."/>
            <person name="Vijayakumar V."/>
            <person name="Gluck-Thaler E."/>
            <person name="Korotkin H.B."/>
            <person name="Matheny P.B."/>
            <person name="Slot J.C."/>
        </authorList>
    </citation>
    <scope>NUCLEOTIDE SEQUENCE [LARGE SCALE GENOMIC DNA]</scope>
    <source>
        <strain evidence="5 6">2629</strain>
    </source>
</reference>
<dbReference type="OrthoDB" id="16772at2759"/>
<evidence type="ECO:0000256" key="4">
    <source>
        <dbReference type="SAM" id="MobiDB-lite"/>
    </source>
</evidence>
<feature type="compositionally biased region" description="Low complexity" evidence="4">
    <location>
        <begin position="470"/>
        <end position="479"/>
    </location>
</feature>
<keyword evidence="3" id="KW-0175">Coiled coil</keyword>
<dbReference type="InParanoid" id="A0A409YRZ2"/>
<feature type="region of interest" description="Disordered" evidence="4">
    <location>
        <begin position="261"/>
        <end position="289"/>
    </location>
</feature>
<feature type="compositionally biased region" description="Gly residues" evidence="4">
    <location>
        <begin position="491"/>
        <end position="501"/>
    </location>
</feature>
<dbReference type="GO" id="GO:0035493">
    <property type="term" value="P:SNARE complex assembly"/>
    <property type="evidence" value="ECO:0007669"/>
    <property type="project" value="TreeGrafter"/>
</dbReference>
<evidence type="ECO:0000313" key="6">
    <source>
        <dbReference type="Proteomes" id="UP000284842"/>
    </source>
</evidence>
<dbReference type="Pfam" id="PF10186">
    <property type="entry name" value="ATG14"/>
    <property type="match status" value="1"/>
</dbReference>
<dbReference type="GO" id="GO:0000149">
    <property type="term" value="F:SNARE binding"/>
    <property type="evidence" value="ECO:0007669"/>
    <property type="project" value="TreeGrafter"/>
</dbReference>
<accession>A0A409YRZ2</accession>
<feature type="region of interest" description="Disordered" evidence="4">
    <location>
        <begin position="88"/>
        <end position="121"/>
    </location>
</feature>
<sequence>FDNSLHDLHQQTVHFAKDRDEHVNKANRALSDVMAPARISRARLAETQMKVEQVKAGLGSLRKDNEKKRDRLRTLRETLAARRRTLSLAKLQTHASSTATSPPTSSSPSSHSHISSSSPLPPSISAQINDLAGQLNLLSQTIARARSGLVQELVEVFNIVEVGGRPPIGGKAGTKGEWTIGDLILPVPGDMRRYPPDHINAVVTHTIHFLTLLTFYLGIKLPFEIIWTGGKLGLGQPWIGAIRGPEGGGWARWYNKHPLHLSSSATPAQPPPSSNTSSSSRSRTNSAPSIDPISDSILGSFISPSPTNPSFPTSSSSSQGTSSSSSQPTSPTQATSTPLPVNPASPSFTTALSMLLYNTTYLAHTQSIHIPLSQVGDVLSNLWTVCCASELGRWSHETWPWLGEVGGGGGAGGGLGGASGSGGSNNANNPTSNILHNYASGTTPTQPFTLEFGQVVQAMMRGPVTKARGRGSSSSSTSPSGGGHRKSSSTSGGGRGAGGKMGRIDEGMREEEEDGWDLVDDDI</sequence>
<evidence type="ECO:0000313" key="5">
    <source>
        <dbReference type="EMBL" id="PPR05760.1"/>
    </source>
</evidence>
<keyword evidence="6" id="KW-1185">Reference proteome</keyword>
<feature type="non-terminal residue" evidence="5">
    <location>
        <position position="1"/>
    </location>
</feature>
<evidence type="ECO:0000256" key="1">
    <source>
        <dbReference type="ARBA" id="ARBA00009574"/>
    </source>
</evidence>
<protein>
    <recommendedName>
        <fullName evidence="2">Autophagy-related protein 14</fullName>
    </recommendedName>
</protein>
<dbReference type="GO" id="GO:0032991">
    <property type="term" value="C:protein-containing complex"/>
    <property type="evidence" value="ECO:0007669"/>
    <property type="project" value="UniProtKB-ARBA"/>
</dbReference>
<comment type="caution">
    <text evidence="5">The sequence shown here is derived from an EMBL/GenBank/DDBJ whole genome shotgun (WGS) entry which is preliminary data.</text>
</comment>
<dbReference type="PANTHER" id="PTHR15157:SF5">
    <property type="entry name" value="UV RADIATION RESISTANCE-ASSOCIATED GENE PROTEIN"/>
    <property type="match status" value="1"/>
</dbReference>
<gene>
    <name evidence="5" type="ORF">CVT24_006826</name>
</gene>
<feature type="compositionally biased region" description="Low complexity" evidence="4">
    <location>
        <begin position="274"/>
        <end position="289"/>
    </location>
</feature>
<comment type="similarity">
    <text evidence="1">Belongs to the ATG14 family.</text>
</comment>
<feature type="region of interest" description="Disordered" evidence="4">
    <location>
        <begin position="464"/>
        <end position="523"/>
    </location>
</feature>
<feature type="region of interest" description="Disordered" evidence="4">
    <location>
        <begin position="417"/>
        <end position="440"/>
    </location>
</feature>
<dbReference type="PANTHER" id="PTHR15157">
    <property type="entry name" value="UV RADIATION RESISTANCE-ASSOCIATED GENE PROTEIN"/>
    <property type="match status" value="1"/>
</dbReference>
<feature type="compositionally biased region" description="Acidic residues" evidence="4">
    <location>
        <begin position="508"/>
        <end position="523"/>
    </location>
</feature>
<evidence type="ECO:0000256" key="2">
    <source>
        <dbReference type="ARBA" id="ARBA00013807"/>
    </source>
</evidence>
<dbReference type="InterPro" id="IPR018791">
    <property type="entry name" value="UV_resistance/autophagy_Atg14"/>
</dbReference>
<dbReference type="AlphaFoldDB" id="A0A409YRZ2"/>
<organism evidence="5 6">
    <name type="scientific">Panaeolus cyanescens</name>
    <dbReference type="NCBI Taxonomy" id="181874"/>
    <lineage>
        <taxon>Eukaryota</taxon>
        <taxon>Fungi</taxon>
        <taxon>Dikarya</taxon>
        <taxon>Basidiomycota</taxon>
        <taxon>Agaricomycotina</taxon>
        <taxon>Agaricomycetes</taxon>
        <taxon>Agaricomycetidae</taxon>
        <taxon>Agaricales</taxon>
        <taxon>Agaricineae</taxon>
        <taxon>Galeropsidaceae</taxon>
        <taxon>Panaeolus</taxon>
    </lineage>
</organism>
<dbReference type="GO" id="GO:0005768">
    <property type="term" value="C:endosome"/>
    <property type="evidence" value="ECO:0007669"/>
    <property type="project" value="TreeGrafter"/>
</dbReference>
<proteinExistence type="inferred from homology"/>
<name>A0A409YRZ2_9AGAR</name>
<dbReference type="GO" id="GO:0000323">
    <property type="term" value="C:lytic vacuole"/>
    <property type="evidence" value="ECO:0007669"/>
    <property type="project" value="TreeGrafter"/>
</dbReference>
<feature type="compositionally biased region" description="Polar residues" evidence="4">
    <location>
        <begin position="430"/>
        <end position="440"/>
    </location>
</feature>
<feature type="region of interest" description="Disordered" evidence="4">
    <location>
        <begin position="306"/>
        <end position="342"/>
    </location>
</feature>
<dbReference type="Proteomes" id="UP000284842">
    <property type="component" value="Unassembled WGS sequence"/>
</dbReference>
<dbReference type="EMBL" id="NHTK01000757">
    <property type="protein sequence ID" value="PPR05760.1"/>
    <property type="molecule type" value="Genomic_DNA"/>
</dbReference>
<evidence type="ECO:0000256" key="3">
    <source>
        <dbReference type="ARBA" id="ARBA00023054"/>
    </source>
</evidence>